<dbReference type="RefSeq" id="WP_013281168.1">
    <property type="nucleotide sequence ID" value="NC_014387.1"/>
</dbReference>
<dbReference type="PANTHER" id="PTHR43095:SF5">
    <property type="entry name" value="XYLULOSE KINASE"/>
    <property type="match status" value="1"/>
</dbReference>
<evidence type="ECO:0000256" key="3">
    <source>
        <dbReference type="ARBA" id="ARBA00022741"/>
    </source>
</evidence>
<evidence type="ECO:0000256" key="7">
    <source>
        <dbReference type="NCBIfam" id="TIGR02627"/>
    </source>
</evidence>
<gene>
    <name evidence="10" type="primary">rhaB</name>
    <name evidence="10" type="ordered locus">bpr_I1778</name>
</gene>
<dbReference type="GO" id="GO:0019301">
    <property type="term" value="P:rhamnose catabolic process"/>
    <property type="evidence" value="ECO:0007669"/>
    <property type="project" value="UniProtKB-UniRule"/>
</dbReference>
<dbReference type="InterPro" id="IPR018485">
    <property type="entry name" value="FGGY_C"/>
</dbReference>
<dbReference type="InterPro" id="IPR013449">
    <property type="entry name" value="Rhamnulokinase"/>
</dbReference>
<keyword evidence="4 10" id="KW-0418">Kinase</keyword>
<dbReference type="Gene3D" id="3.30.420.40">
    <property type="match status" value="2"/>
</dbReference>
<dbReference type="CDD" id="cd07771">
    <property type="entry name" value="ASKHA_NBD_FGGY_RhaB-like"/>
    <property type="match status" value="1"/>
</dbReference>
<evidence type="ECO:0000259" key="8">
    <source>
        <dbReference type="Pfam" id="PF00370"/>
    </source>
</evidence>
<comment type="similarity">
    <text evidence="1">Belongs to the FGGY kinase family.</text>
</comment>
<dbReference type="EC" id="2.7.1.5" evidence="7"/>
<feature type="domain" description="Carbohydrate kinase FGGY C-terminal" evidence="9">
    <location>
        <begin position="253"/>
        <end position="451"/>
    </location>
</feature>
<evidence type="ECO:0000256" key="6">
    <source>
        <dbReference type="ARBA" id="ARBA00023308"/>
    </source>
</evidence>
<dbReference type="KEGG" id="bpb:bpr_I1778"/>
<keyword evidence="6" id="KW-0684">Rhamnose metabolism</keyword>
<accession>E0RV95</accession>
<dbReference type="Pfam" id="PF02782">
    <property type="entry name" value="FGGY_C"/>
    <property type="match status" value="1"/>
</dbReference>
<evidence type="ECO:0000256" key="1">
    <source>
        <dbReference type="ARBA" id="ARBA00009156"/>
    </source>
</evidence>
<evidence type="ECO:0000313" key="10">
    <source>
        <dbReference type="EMBL" id="ADL34514.1"/>
    </source>
</evidence>
<dbReference type="PIRSF" id="PIRSF000538">
    <property type="entry name" value="GlpK"/>
    <property type="match status" value="1"/>
</dbReference>
<evidence type="ECO:0000313" key="11">
    <source>
        <dbReference type="Proteomes" id="UP000001299"/>
    </source>
</evidence>
<keyword evidence="3" id="KW-0547">Nucleotide-binding</keyword>
<dbReference type="PANTHER" id="PTHR43095">
    <property type="entry name" value="SUGAR KINASE"/>
    <property type="match status" value="1"/>
</dbReference>
<dbReference type="InterPro" id="IPR043129">
    <property type="entry name" value="ATPase_NBD"/>
</dbReference>
<dbReference type="AlphaFoldDB" id="E0RV95"/>
<protein>
    <recommendedName>
        <fullName evidence="7">Rhamnulokinase</fullName>
        <ecNumber evidence="7">2.7.1.5</ecNumber>
    </recommendedName>
</protein>
<proteinExistence type="inferred from homology"/>
<dbReference type="EMBL" id="CP001810">
    <property type="protein sequence ID" value="ADL34514.1"/>
    <property type="molecule type" value="Genomic_DNA"/>
</dbReference>
<dbReference type="InterPro" id="IPR018484">
    <property type="entry name" value="FGGY_N"/>
</dbReference>
<dbReference type="InterPro" id="IPR050406">
    <property type="entry name" value="FGGY_Carb_Kinase"/>
</dbReference>
<dbReference type="SUPFAM" id="SSF53067">
    <property type="entry name" value="Actin-like ATPase domain"/>
    <property type="match status" value="2"/>
</dbReference>
<dbReference type="GO" id="GO:0005524">
    <property type="term" value="F:ATP binding"/>
    <property type="evidence" value="ECO:0007669"/>
    <property type="project" value="UniProtKB-KW"/>
</dbReference>
<dbReference type="NCBIfam" id="TIGR02627">
    <property type="entry name" value="rhamnulo_kin"/>
    <property type="match status" value="1"/>
</dbReference>
<evidence type="ECO:0000259" key="9">
    <source>
        <dbReference type="Pfam" id="PF02782"/>
    </source>
</evidence>
<sequence length="474" mass="53224">MKYYLAVDIGASSGRHILAHMEDGRIVLEEIYRFYNGMDEKGHHQVWDTERLFSEILEGMKKCKEEGKIPATMGIDTWGVDYVLLDKDDNPVGDCIAYRDGRTKGMDEEVYKIIPEDELYARTGIQKAIFNTIYQLMSTKVRKPEKLERARTFLMIPDYFHFLLTGVRKQEYTNASTTQLVNAETADWDHELIARLGYPDELFGELSMPGTVVGPIKKEIESKVGFSCTVVLPATHDTGSAVMSVPCTDENTLYISSGTWSLMGCELEKANCTKKAQTANFTNEGGYQHRYRFLKNIMGLWMIQSVKKEFEEGYDYPGKNPKDDYSFANLCDRAEKETIDSVVPANDSRFLNPESMIREVQKACEESGQTVPITPWELSRVIYRSLAVCYKQATEEIEEITGKNFDSINIVGGGSNAVYLNKLTAAETGRTVNAGPGEATAIGNIGAQMIADGVFAGLQEFRKCVFDSFGVVRY</sequence>
<keyword evidence="2 10" id="KW-0808">Transferase</keyword>
<dbReference type="InterPro" id="IPR000577">
    <property type="entry name" value="Carb_kinase_FGGY"/>
</dbReference>
<reference evidence="10 11" key="1">
    <citation type="journal article" date="2010" name="PLoS ONE">
        <title>The glycobiome of the rumen bacterium Butyrivibrio proteoclasticus B316(T) highlights adaptation to a polysaccharide-rich environment.</title>
        <authorList>
            <person name="Kelly W.J."/>
            <person name="Leahy S.C."/>
            <person name="Altermann E."/>
            <person name="Yeoman C.J."/>
            <person name="Dunne J.C."/>
            <person name="Kong Z."/>
            <person name="Pacheco D.M."/>
            <person name="Li D."/>
            <person name="Noel S.J."/>
            <person name="Moon C.D."/>
            <person name="Cookson A.L."/>
            <person name="Attwood G.T."/>
        </authorList>
    </citation>
    <scope>NUCLEOTIDE SEQUENCE [LARGE SCALE GENOMIC DNA]</scope>
    <source>
        <strain evidence="11">ATCC 51982 / DSM 14932 / B316</strain>
    </source>
</reference>
<keyword evidence="5" id="KW-0067">ATP-binding</keyword>
<name>E0RV95_BUTPB</name>
<evidence type="ECO:0000256" key="4">
    <source>
        <dbReference type="ARBA" id="ARBA00022777"/>
    </source>
</evidence>
<organism evidence="10 11">
    <name type="scientific">Butyrivibrio proteoclasticus (strain ATCC 51982 / DSM 14932 / B316)</name>
    <name type="common">Clostridium proteoclasticum</name>
    <dbReference type="NCBI Taxonomy" id="515622"/>
    <lineage>
        <taxon>Bacteria</taxon>
        <taxon>Bacillati</taxon>
        <taxon>Bacillota</taxon>
        <taxon>Clostridia</taxon>
        <taxon>Lachnospirales</taxon>
        <taxon>Lachnospiraceae</taxon>
        <taxon>Butyrivibrio</taxon>
    </lineage>
</organism>
<dbReference type="GO" id="GO:0008993">
    <property type="term" value="F:rhamnulokinase activity"/>
    <property type="evidence" value="ECO:0007669"/>
    <property type="project" value="UniProtKB-UniRule"/>
</dbReference>
<dbReference type="eggNOG" id="COG1070">
    <property type="taxonomic scope" value="Bacteria"/>
</dbReference>
<dbReference type="HOGENOM" id="CLU_039395_0_1_9"/>
<evidence type="ECO:0000256" key="2">
    <source>
        <dbReference type="ARBA" id="ARBA00022679"/>
    </source>
</evidence>
<dbReference type="STRING" id="515622.bpr_I1778"/>
<evidence type="ECO:0000256" key="5">
    <source>
        <dbReference type="ARBA" id="ARBA00022840"/>
    </source>
</evidence>
<dbReference type="Pfam" id="PF00370">
    <property type="entry name" value="FGGY_N"/>
    <property type="match status" value="1"/>
</dbReference>
<dbReference type="Proteomes" id="UP000001299">
    <property type="component" value="Chromosome 1"/>
</dbReference>
<keyword evidence="11" id="KW-1185">Reference proteome</keyword>
<feature type="domain" description="Carbohydrate kinase FGGY N-terminal" evidence="8">
    <location>
        <begin position="3"/>
        <end position="243"/>
    </location>
</feature>